<dbReference type="InterPro" id="IPR001867">
    <property type="entry name" value="OmpR/PhoB-type_DNA-bd"/>
</dbReference>
<dbReference type="InterPro" id="IPR051677">
    <property type="entry name" value="AfsR-DnrI-RedD_regulator"/>
</dbReference>
<dbReference type="Pfam" id="PF00486">
    <property type="entry name" value="Trans_reg_C"/>
    <property type="match status" value="1"/>
</dbReference>
<dbReference type="GO" id="GO:0003677">
    <property type="term" value="F:DNA binding"/>
    <property type="evidence" value="ECO:0007669"/>
    <property type="project" value="UniProtKB-UniRule"/>
</dbReference>
<dbReference type="PROSITE" id="PS51755">
    <property type="entry name" value="OMPR_PHOB"/>
    <property type="match status" value="1"/>
</dbReference>
<reference evidence="7 8" key="1">
    <citation type="submission" date="2020-07" db="EMBL/GenBank/DDBJ databases">
        <title>Genomic Encyclopedia of Type Strains, Phase III (KMG-III): the genomes of soil and plant-associated and newly described type strains.</title>
        <authorList>
            <person name="Whitman W."/>
        </authorList>
    </citation>
    <scope>NUCLEOTIDE SEQUENCE [LARGE SCALE GENOMIC DNA]</scope>
    <source>
        <strain evidence="7 8">CECT 8576</strain>
    </source>
</reference>
<evidence type="ECO:0000256" key="2">
    <source>
        <dbReference type="ARBA" id="ARBA00023015"/>
    </source>
</evidence>
<evidence type="ECO:0000256" key="3">
    <source>
        <dbReference type="ARBA" id="ARBA00023125"/>
    </source>
</evidence>
<dbReference type="GO" id="GO:0000160">
    <property type="term" value="P:phosphorelay signal transduction system"/>
    <property type="evidence" value="ECO:0007669"/>
    <property type="project" value="InterPro"/>
</dbReference>
<keyword evidence="3 5" id="KW-0238">DNA-binding</keyword>
<evidence type="ECO:0000256" key="5">
    <source>
        <dbReference type="PROSITE-ProRule" id="PRU01091"/>
    </source>
</evidence>
<dbReference type="SMART" id="SM00862">
    <property type="entry name" value="Trans_reg_C"/>
    <property type="match status" value="1"/>
</dbReference>
<dbReference type="InterPro" id="IPR011990">
    <property type="entry name" value="TPR-like_helical_dom_sf"/>
</dbReference>
<dbReference type="PANTHER" id="PTHR35807:SF1">
    <property type="entry name" value="TRANSCRIPTIONAL REGULATOR REDD"/>
    <property type="match status" value="1"/>
</dbReference>
<sequence length="256" mass="28472">MVCFRVLGAVGVLDAEGEQVEVPGELRRVMLAMLLLNGGKVVPREQLAEEMWPDGTPEHGVNALQAHVVRLRHDLDRLLGVGQGKRRIGTNRFGYSLRVESGELDLDVFDSLCAESRELSESDPATASDMLLRALELWRGPALADVRERSPRLYAAAVRAEEHHTLVLEEFISLNIRMGNYDGVIGRLKALTARYPHRERLFEQLITALGRTGRKVEAANVFRRLRAELVAEFGVEPSPTLSRRVQEALDQGSGDS</sequence>
<evidence type="ECO:0000256" key="4">
    <source>
        <dbReference type="ARBA" id="ARBA00023163"/>
    </source>
</evidence>
<dbReference type="EMBL" id="JACBYW010000001">
    <property type="protein sequence ID" value="NYH76902.1"/>
    <property type="molecule type" value="Genomic_DNA"/>
</dbReference>
<dbReference type="InterPro" id="IPR036388">
    <property type="entry name" value="WH-like_DNA-bd_sf"/>
</dbReference>
<dbReference type="AlphaFoldDB" id="A0A852YT57"/>
<organism evidence="7 8">
    <name type="scientific">Actinopolyspora biskrensis</name>
    <dbReference type="NCBI Taxonomy" id="1470178"/>
    <lineage>
        <taxon>Bacteria</taxon>
        <taxon>Bacillati</taxon>
        <taxon>Actinomycetota</taxon>
        <taxon>Actinomycetes</taxon>
        <taxon>Actinopolysporales</taxon>
        <taxon>Actinopolysporaceae</taxon>
        <taxon>Actinopolyspora</taxon>
    </lineage>
</organism>
<dbReference type="GO" id="GO:0006355">
    <property type="term" value="P:regulation of DNA-templated transcription"/>
    <property type="evidence" value="ECO:0007669"/>
    <property type="project" value="InterPro"/>
</dbReference>
<dbReference type="SUPFAM" id="SSF48452">
    <property type="entry name" value="TPR-like"/>
    <property type="match status" value="1"/>
</dbReference>
<evidence type="ECO:0000259" key="6">
    <source>
        <dbReference type="PROSITE" id="PS51755"/>
    </source>
</evidence>
<dbReference type="Gene3D" id="1.10.10.10">
    <property type="entry name" value="Winged helix-like DNA-binding domain superfamily/Winged helix DNA-binding domain"/>
    <property type="match status" value="1"/>
</dbReference>
<dbReference type="PANTHER" id="PTHR35807">
    <property type="entry name" value="TRANSCRIPTIONAL REGULATOR REDD-RELATED"/>
    <property type="match status" value="1"/>
</dbReference>
<dbReference type="RefSeq" id="WP_218861858.1">
    <property type="nucleotide sequence ID" value="NZ_JACBYW010000001.1"/>
</dbReference>
<comment type="similarity">
    <text evidence="1">Belongs to the AfsR/DnrI/RedD regulatory family.</text>
</comment>
<dbReference type="SUPFAM" id="SSF46894">
    <property type="entry name" value="C-terminal effector domain of the bipartite response regulators"/>
    <property type="match status" value="1"/>
</dbReference>
<evidence type="ECO:0000256" key="1">
    <source>
        <dbReference type="ARBA" id="ARBA00005820"/>
    </source>
</evidence>
<keyword evidence="8" id="KW-1185">Reference proteome</keyword>
<protein>
    <submittedName>
        <fullName evidence="7">DNA-binding SARP family transcriptional activator</fullName>
    </submittedName>
</protein>
<dbReference type="Gene3D" id="1.25.40.10">
    <property type="entry name" value="Tetratricopeptide repeat domain"/>
    <property type="match status" value="1"/>
</dbReference>
<dbReference type="InterPro" id="IPR016032">
    <property type="entry name" value="Sig_transdc_resp-reg_C-effctor"/>
</dbReference>
<name>A0A852YT57_9ACTN</name>
<keyword evidence="2" id="KW-0805">Transcription regulation</keyword>
<feature type="DNA-binding region" description="OmpR/PhoB-type" evidence="5">
    <location>
        <begin position="1"/>
        <end position="99"/>
    </location>
</feature>
<dbReference type="InterPro" id="IPR005158">
    <property type="entry name" value="BTAD"/>
</dbReference>
<feature type="domain" description="OmpR/PhoB-type" evidence="6">
    <location>
        <begin position="1"/>
        <end position="99"/>
    </location>
</feature>
<comment type="caution">
    <text evidence="7">The sequence shown here is derived from an EMBL/GenBank/DDBJ whole genome shotgun (WGS) entry which is preliminary data.</text>
</comment>
<accession>A0A852YT57</accession>
<evidence type="ECO:0000313" key="7">
    <source>
        <dbReference type="EMBL" id="NYH76902.1"/>
    </source>
</evidence>
<gene>
    <name evidence="7" type="ORF">FHR84_000216</name>
</gene>
<proteinExistence type="inferred from homology"/>
<dbReference type="Proteomes" id="UP000548304">
    <property type="component" value="Unassembled WGS sequence"/>
</dbReference>
<dbReference type="CDD" id="cd15831">
    <property type="entry name" value="BTAD"/>
    <property type="match status" value="1"/>
</dbReference>
<dbReference type="SMART" id="SM01043">
    <property type="entry name" value="BTAD"/>
    <property type="match status" value="1"/>
</dbReference>
<keyword evidence="4" id="KW-0804">Transcription</keyword>
<dbReference type="Pfam" id="PF03704">
    <property type="entry name" value="BTAD"/>
    <property type="match status" value="1"/>
</dbReference>
<evidence type="ECO:0000313" key="8">
    <source>
        <dbReference type="Proteomes" id="UP000548304"/>
    </source>
</evidence>